<comment type="caution">
    <text evidence="1">The sequence shown here is derived from an EMBL/GenBank/DDBJ whole genome shotgun (WGS) entry which is preliminary data.</text>
</comment>
<evidence type="ECO:0000313" key="2">
    <source>
        <dbReference type="Proteomes" id="UP001152531"/>
    </source>
</evidence>
<dbReference type="Proteomes" id="UP001152531">
    <property type="component" value="Unassembled WGS sequence"/>
</dbReference>
<protein>
    <submittedName>
        <fullName evidence="1">Succinate dehydrogenase assembly factor 1, mitochondrial</fullName>
    </submittedName>
</protein>
<name>A0ACA9Y6Y5_9ASCO</name>
<gene>
    <name evidence="1" type="ORF">CLIB1444_04S04654</name>
</gene>
<evidence type="ECO:0000313" key="1">
    <source>
        <dbReference type="EMBL" id="CAH6720641.1"/>
    </source>
</evidence>
<proteinExistence type="predicted"/>
<keyword evidence="2" id="KW-1185">Reference proteome</keyword>
<accession>A0ACA9Y6Y5</accession>
<reference evidence="1" key="1">
    <citation type="submission" date="2022-06" db="EMBL/GenBank/DDBJ databases">
        <authorList>
            <person name="Legras J.-L."/>
            <person name="Devillers H."/>
            <person name="Grondin C."/>
        </authorList>
    </citation>
    <scope>NUCLEOTIDE SEQUENCE</scope>
    <source>
        <strain evidence="1">CLIB 1444</strain>
    </source>
</reference>
<sequence>MKLSGLQKQVIHLYRSCMRQVKHKPIDTQHHWRKFIHAEFVKYKAIPKKQFSAIEHLLRSGDRRLEMFSNPQIKDIS</sequence>
<organism evidence="1 2">
    <name type="scientific">[Candida] jaroonii</name>
    <dbReference type="NCBI Taxonomy" id="467808"/>
    <lineage>
        <taxon>Eukaryota</taxon>
        <taxon>Fungi</taxon>
        <taxon>Dikarya</taxon>
        <taxon>Ascomycota</taxon>
        <taxon>Saccharomycotina</taxon>
        <taxon>Pichiomycetes</taxon>
        <taxon>Debaryomycetaceae</taxon>
        <taxon>Yamadazyma</taxon>
    </lineage>
</organism>
<dbReference type="EMBL" id="CALSDN010000004">
    <property type="protein sequence ID" value="CAH6720641.1"/>
    <property type="molecule type" value="Genomic_DNA"/>
</dbReference>